<feature type="compositionally biased region" description="Low complexity" evidence="2">
    <location>
        <begin position="451"/>
        <end position="463"/>
    </location>
</feature>
<reference evidence="4 5" key="1">
    <citation type="submission" date="2019-01" db="EMBL/GenBank/DDBJ databases">
        <title>Genome sequencing of strain 2JSPR-7.</title>
        <authorList>
            <person name="Heo J."/>
            <person name="Kim S.-J."/>
            <person name="Kim J.-S."/>
            <person name="Hong S.-B."/>
            <person name="Kwon S.-W."/>
        </authorList>
    </citation>
    <scope>NUCLEOTIDE SEQUENCE [LARGE SCALE GENOMIC DNA]</scope>
    <source>
        <strain evidence="4 5">2JSPR-7</strain>
    </source>
</reference>
<evidence type="ECO:0000313" key="4">
    <source>
        <dbReference type="EMBL" id="QAY63313.1"/>
    </source>
</evidence>
<evidence type="ECO:0000256" key="1">
    <source>
        <dbReference type="ARBA" id="ARBA00023002"/>
    </source>
</evidence>
<dbReference type="PANTHER" id="PTHR11699">
    <property type="entry name" value="ALDEHYDE DEHYDROGENASE-RELATED"/>
    <property type="match status" value="1"/>
</dbReference>
<dbReference type="InterPro" id="IPR016161">
    <property type="entry name" value="Ald_DH/histidinol_DH"/>
</dbReference>
<feature type="region of interest" description="Disordered" evidence="2">
    <location>
        <begin position="449"/>
        <end position="474"/>
    </location>
</feature>
<dbReference type="KEGG" id="xyl:ET495_08700"/>
<feature type="domain" description="Aldehyde dehydrogenase" evidence="3">
    <location>
        <begin position="14"/>
        <end position="273"/>
    </location>
</feature>
<dbReference type="Proteomes" id="UP000291758">
    <property type="component" value="Chromosome"/>
</dbReference>
<dbReference type="InterPro" id="IPR015590">
    <property type="entry name" value="Aldehyde_DH_dom"/>
</dbReference>
<evidence type="ECO:0000259" key="3">
    <source>
        <dbReference type="Pfam" id="PF00171"/>
    </source>
</evidence>
<gene>
    <name evidence="4" type="ORF">ET495_08700</name>
</gene>
<dbReference type="SUPFAM" id="SSF53720">
    <property type="entry name" value="ALDH-like"/>
    <property type="match status" value="1"/>
</dbReference>
<dbReference type="EMBL" id="CP035495">
    <property type="protein sequence ID" value="QAY63313.1"/>
    <property type="molecule type" value="Genomic_DNA"/>
</dbReference>
<dbReference type="OrthoDB" id="323926at2"/>
<dbReference type="InterPro" id="IPR016163">
    <property type="entry name" value="Ald_DH_C"/>
</dbReference>
<name>A0A4P6ENK9_9MICO</name>
<keyword evidence="5" id="KW-1185">Reference proteome</keyword>
<evidence type="ECO:0000256" key="2">
    <source>
        <dbReference type="SAM" id="MobiDB-lite"/>
    </source>
</evidence>
<dbReference type="CDD" id="cd07122">
    <property type="entry name" value="ALDH_F20_ACDH"/>
    <property type="match status" value="1"/>
</dbReference>
<sequence length="498" mass="52150">MTLDADLVAIQHARDRVVAANEAMHAFQFAPQDEVDRICEAMVAAAVREASRLGVLAHEETGFGDAEHKRIKNEFAASSVWESIRDVPTCGVIGRDEARGIVEIGWPVGVVAALAPSTNPTSTAIFKILIGVKARNAVVVAPHPSARRSTAEAVRVMAEAGERAGMPPGLVSCLTEISVEGTQALMSHRLTSLVLATGGPGMVRAAHSCGKPAIGVGPGNVPAYVDRSADVGRAAQMIVESKAFDCSTICATEQVVVADAPVAEHLRDAMRAHGAHWLSRDEANRLAAMLFRPGGLMVADYVGRTPQYLGERAGIAVPASARVLVADLDGVGAAHPLSREKLTTVLGFMVVDGWRAGCERAIELLRFGGDGHSVVIHARDEEAILAFGIEKPAFRILVNTWGSLGGIGATTGLEPSLTLAPGGLGGATVSDNVSVRHLLNVKRVAYHRAEPPAAARTPGTGARRATEPLASDSDTAAAAVERMVRRVVEQLLGGTTHV</sequence>
<dbReference type="Pfam" id="PF00171">
    <property type="entry name" value="Aldedh"/>
    <property type="match status" value="1"/>
</dbReference>
<dbReference type="Gene3D" id="3.40.309.10">
    <property type="entry name" value="Aldehyde Dehydrogenase, Chain A, domain 2"/>
    <property type="match status" value="1"/>
</dbReference>
<organism evidence="4 5">
    <name type="scientific">Xylanimonas allomyrinae</name>
    <dbReference type="NCBI Taxonomy" id="2509459"/>
    <lineage>
        <taxon>Bacteria</taxon>
        <taxon>Bacillati</taxon>
        <taxon>Actinomycetota</taxon>
        <taxon>Actinomycetes</taxon>
        <taxon>Micrococcales</taxon>
        <taxon>Promicromonosporaceae</taxon>
        <taxon>Xylanimonas</taxon>
    </lineage>
</organism>
<evidence type="ECO:0000313" key="5">
    <source>
        <dbReference type="Proteomes" id="UP000291758"/>
    </source>
</evidence>
<proteinExistence type="predicted"/>
<dbReference type="Gene3D" id="3.40.605.10">
    <property type="entry name" value="Aldehyde Dehydrogenase, Chain A, domain 1"/>
    <property type="match status" value="1"/>
</dbReference>
<protein>
    <submittedName>
        <fullName evidence="4">Aldehyde dehydrogenase family protein</fullName>
    </submittedName>
</protein>
<keyword evidence="1" id="KW-0560">Oxidoreductase</keyword>
<dbReference type="AlphaFoldDB" id="A0A4P6ENK9"/>
<dbReference type="InterPro" id="IPR016162">
    <property type="entry name" value="Ald_DH_N"/>
</dbReference>
<dbReference type="GO" id="GO:0016620">
    <property type="term" value="F:oxidoreductase activity, acting on the aldehyde or oxo group of donors, NAD or NADP as acceptor"/>
    <property type="evidence" value="ECO:0007669"/>
    <property type="project" value="InterPro"/>
</dbReference>
<dbReference type="RefSeq" id="WP_129204291.1">
    <property type="nucleotide sequence ID" value="NZ_CP035495.1"/>
</dbReference>
<accession>A0A4P6ENK9</accession>